<keyword evidence="2" id="KW-0479">Metal-binding</keyword>
<dbReference type="Gene3D" id="3.40.50.10320">
    <property type="entry name" value="LmbE-like"/>
    <property type="match status" value="1"/>
</dbReference>
<dbReference type="GO" id="GO:0016811">
    <property type="term" value="F:hydrolase activity, acting on carbon-nitrogen (but not peptide) bonds, in linear amides"/>
    <property type="evidence" value="ECO:0007669"/>
    <property type="project" value="TreeGrafter"/>
</dbReference>
<dbReference type="Proteomes" id="UP000217889">
    <property type="component" value="Chromosome"/>
</dbReference>
<comment type="subunit">
    <text evidence="2">Monomer.</text>
</comment>
<evidence type="ECO:0000313" key="3">
    <source>
        <dbReference type="EMBL" id="ATG54204.1"/>
    </source>
</evidence>
<sequence>MTVQLPTPDETLRMVAVHAHPDDESSKGAGTTARYAREGVQVTVITCTGGERGDVLNPRLLDDPSLTAETLPAIRRAEMARAQEILGVDHEWLGFIDSGLPEGDPLPPLPAGSFATIAVEEAARPLVEAVRRLRPHVMTTYDENGGYPHPDHIQSHRISVAAFDLAADPAFAPELGEPWEVAKLYYINGFHRQRFSAVARHLRNAGAPNEELEQMMERFDESTDRLLTTRIDVKEFLAVRDDALRAHATQVDPDGPFFRITHDAEISAWGTEDYELHISRIGVKLPEDDLFAGLRHETVEARA</sequence>
<comment type="function">
    <text evidence="2">A mycothiol (MSH, N-acetylcysteinyl-glucosaminyl-inositol) S-conjugate amidase, it recycles conjugated MSH to the N-acetyl cysteine conjugate (AcCys S-conjugate, a mercapturic acid) and the MSH precursor. Involved in MSH-dependent detoxification of a number of alkylating agents and antibiotics.</text>
</comment>
<dbReference type="NCBIfam" id="TIGR03446">
    <property type="entry name" value="mycothiol_Mca"/>
    <property type="match status" value="1"/>
</dbReference>
<name>A0A291GVS9_9MICO</name>
<dbReference type="GO" id="GO:0010126">
    <property type="term" value="P:mycothiol metabolic process"/>
    <property type="evidence" value="ECO:0007669"/>
    <property type="project" value="UniProtKB-UniRule"/>
</dbReference>
<dbReference type="EC" id="3.5.1.115" evidence="2"/>
<dbReference type="InterPro" id="IPR024078">
    <property type="entry name" value="LmbE-like_dom_sf"/>
</dbReference>
<dbReference type="GO" id="GO:0008270">
    <property type="term" value="F:zinc ion binding"/>
    <property type="evidence" value="ECO:0007669"/>
    <property type="project" value="UniProtKB-UniRule"/>
</dbReference>
<dbReference type="AlphaFoldDB" id="A0A291GVS9"/>
<organism evidence="3 4">
    <name type="scientific">Brachybacterium ginsengisoli</name>
    <dbReference type="NCBI Taxonomy" id="1331682"/>
    <lineage>
        <taxon>Bacteria</taxon>
        <taxon>Bacillati</taxon>
        <taxon>Actinomycetota</taxon>
        <taxon>Actinomycetes</taxon>
        <taxon>Micrococcales</taxon>
        <taxon>Dermabacteraceae</taxon>
        <taxon>Brachybacterium</taxon>
    </lineage>
</organism>
<accession>A0A291GVS9</accession>
<comment type="catalytic activity">
    <reaction evidence="2">
        <text>mycothiol S-conjugate + H2O = an N-acetyl-L-cysteine-S-conjugate + 1D-myo-inositol 2-amino-2-deoxy-alpha-D-glucopyranoside</text>
        <dbReference type="Rhea" id="RHEA:36543"/>
        <dbReference type="ChEBI" id="CHEBI:15377"/>
        <dbReference type="ChEBI" id="CHEBI:58718"/>
        <dbReference type="ChEBI" id="CHEBI:58886"/>
        <dbReference type="ChEBI" id="CHEBI:59633"/>
        <dbReference type="EC" id="3.5.1.115"/>
    </reaction>
</comment>
<comment type="similarity">
    <text evidence="2">Belongs to the MshB deacetylase family. Mca subfamily.</text>
</comment>
<dbReference type="InterPro" id="IPR017811">
    <property type="entry name" value="Mca"/>
</dbReference>
<gene>
    <name evidence="2 3" type="primary">mca</name>
    <name evidence="3" type="ORF">CFK41_04970</name>
</gene>
<feature type="binding site" evidence="2">
    <location>
        <position position="20"/>
    </location>
    <ligand>
        <name>Zn(2+)</name>
        <dbReference type="ChEBI" id="CHEBI:29105"/>
    </ligand>
</feature>
<evidence type="ECO:0000256" key="2">
    <source>
        <dbReference type="HAMAP-Rule" id="MF_01482"/>
    </source>
</evidence>
<protein>
    <recommendedName>
        <fullName evidence="2">Mycothiol S-conjugate amidase</fullName>
        <ecNumber evidence="2">3.5.1.115</ecNumber>
    </recommendedName>
</protein>
<keyword evidence="4" id="KW-1185">Reference proteome</keyword>
<dbReference type="InterPro" id="IPR003737">
    <property type="entry name" value="GlcNAc_PI_deacetylase-related"/>
</dbReference>
<dbReference type="KEGG" id="bgg:CFK41_04970"/>
<dbReference type="Pfam" id="PF02585">
    <property type="entry name" value="PIG-L"/>
    <property type="match status" value="1"/>
</dbReference>
<dbReference type="PANTHER" id="PTHR12993:SF11">
    <property type="entry name" value="N-ACETYLGLUCOSAMINYL-PHOSPHATIDYLINOSITOL DE-N-ACETYLASE"/>
    <property type="match status" value="1"/>
</dbReference>
<feature type="binding site" evidence="2">
    <location>
        <position position="23"/>
    </location>
    <ligand>
        <name>Zn(2+)</name>
        <dbReference type="ChEBI" id="CHEBI:29105"/>
    </ligand>
</feature>
<evidence type="ECO:0000313" key="4">
    <source>
        <dbReference type="Proteomes" id="UP000217889"/>
    </source>
</evidence>
<evidence type="ECO:0000256" key="1">
    <source>
        <dbReference type="ARBA" id="ARBA00022833"/>
    </source>
</evidence>
<keyword evidence="1 2" id="KW-0862">Zinc</keyword>
<dbReference type="GO" id="GO:0010127">
    <property type="term" value="P:mycothiol-dependent detoxification"/>
    <property type="evidence" value="ECO:0007669"/>
    <property type="project" value="UniProtKB-UniRule"/>
</dbReference>
<reference evidence="3 4" key="1">
    <citation type="journal article" date="2014" name="Int. J. Syst. Evol. Microbiol.">
        <title>Brachybacterium ginsengisoli sp. nov., isolated from soil of a ginseng field.</title>
        <authorList>
            <person name="Hoang V.A."/>
            <person name="Kim Y.J."/>
            <person name="Nguyen N.L."/>
            <person name="Yang D.C."/>
        </authorList>
    </citation>
    <scope>NUCLEOTIDE SEQUENCE [LARGE SCALE GENOMIC DNA]</scope>
    <source>
        <strain evidence="3 4">DCY80</strain>
    </source>
</reference>
<dbReference type="EMBL" id="CP023564">
    <property type="protein sequence ID" value="ATG54204.1"/>
    <property type="molecule type" value="Genomic_DNA"/>
</dbReference>
<proteinExistence type="inferred from homology"/>
<feature type="binding site" evidence="2">
    <location>
        <position position="152"/>
    </location>
    <ligand>
        <name>Zn(2+)</name>
        <dbReference type="ChEBI" id="CHEBI:29105"/>
    </ligand>
</feature>
<dbReference type="HAMAP" id="MF_01482">
    <property type="entry name" value="Mca"/>
    <property type="match status" value="1"/>
</dbReference>
<keyword evidence="2" id="KW-0378">Hydrolase</keyword>
<dbReference type="PANTHER" id="PTHR12993">
    <property type="entry name" value="N-ACETYLGLUCOSAMINYL-PHOSPHATIDYLINOSITOL DE-N-ACETYLASE-RELATED"/>
    <property type="match status" value="1"/>
</dbReference>
<dbReference type="SUPFAM" id="SSF102588">
    <property type="entry name" value="LmbE-like"/>
    <property type="match status" value="1"/>
</dbReference>
<comment type="cofactor">
    <cofactor evidence="2">
        <name>Zn(2+)</name>
        <dbReference type="ChEBI" id="CHEBI:29105"/>
    </cofactor>
    <text evidence="2">Binds 1 zinc ion per subunit.</text>
</comment>
<dbReference type="OrthoDB" id="158614at2"/>
<dbReference type="RefSeq" id="WP_096798676.1">
    <property type="nucleotide sequence ID" value="NZ_CP023564.1"/>
</dbReference>